<dbReference type="Pfam" id="PF01764">
    <property type="entry name" value="Lipase_3"/>
    <property type="match status" value="1"/>
</dbReference>
<dbReference type="Gene3D" id="3.40.50.1820">
    <property type="entry name" value="alpha/beta hydrolase"/>
    <property type="match status" value="1"/>
</dbReference>
<dbReference type="GO" id="GO:0006629">
    <property type="term" value="P:lipid metabolic process"/>
    <property type="evidence" value="ECO:0007669"/>
    <property type="project" value="InterPro"/>
</dbReference>
<accession>A0A836GWZ3</accession>
<reference evidence="4" key="1">
    <citation type="journal article" date="2021" name="Microbiol. Resour. Announc.">
        <title>LGAAP: Leishmaniinae Genome Assembly and Annotation Pipeline.</title>
        <authorList>
            <person name="Almutairi H."/>
            <person name="Urbaniak M.D."/>
            <person name="Bates M.D."/>
            <person name="Jariyapan N."/>
            <person name="Kwakye-Nuako G."/>
            <person name="Thomaz-Soccol V."/>
            <person name="Al-Salem W.S."/>
            <person name="Dillon R.J."/>
            <person name="Bates P.A."/>
            <person name="Gatherer D."/>
        </authorList>
    </citation>
    <scope>NUCLEOTIDE SEQUENCE [LARGE SCALE GENOMIC DNA]</scope>
</reference>
<feature type="signal peptide" evidence="1">
    <location>
        <begin position="1"/>
        <end position="24"/>
    </location>
</feature>
<comment type="caution">
    <text evidence="3">The sequence shown here is derived from an EMBL/GenBank/DDBJ whole genome shotgun (WGS) entry which is preliminary data.</text>
</comment>
<dbReference type="OrthoDB" id="426718at2759"/>
<dbReference type="EMBL" id="JAFEUZ010000031">
    <property type="protein sequence ID" value="KAG5471303.1"/>
    <property type="molecule type" value="Genomic_DNA"/>
</dbReference>
<gene>
    <name evidence="3" type="ORF">LSCM1_01380</name>
</gene>
<protein>
    <recommendedName>
        <fullName evidence="2">Fungal lipase-type domain-containing protein</fullName>
    </recommendedName>
</protein>
<dbReference type="PANTHER" id="PTHR45856:SF25">
    <property type="entry name" value="FUNGAL LIPASE-LIKE DOMAIN-CONTAINING PROTEIN"/>
    <property type="match status" value="1"/>
</dbReference>
<keyword evidence="4" id="KW-1185">Reference proteome</keyword>
<dbReference type="AlphaFoldDB" id="A0A836GWZ3"/>
<keyword evidence="1" id="KW-0732">Signal</keyword>
<dbReference type="RefSeq" id="XP_067176277.1">
    <property type="nucleotide sequence ID" value="XM_067318998.1"/>
</dbReference>
<dbReference type="InterPro" id="IPR051218">
    <property type="entry name" value="Sec_MonoDiacylglyc_Lipase"/>
</dbReference>
<dbReference type="InterPro" id="IPR002921">
    <property type="entry name" value="Fungal_lipase-type"/>
</dbReference>
<name>A0A836GWZ3_9TRYP</name>
<dbReference type="KEGG" id="lmat:92511510"/>
<dbReference type="GeneID" id="92511510"/>
<proteinExistence type="predicted"/>
<evidence type="ECO:0000259" key="2">
    <source>
        <dbReference type="Pfam" id="PF01764"/>
    </source>
</evidence>
<evidence type="ECO:0000256" key="1">
    <source>
        <dbReference type="SAM" id="SignalP"/>
    </source>
</evidence>
<dbReference type="Proteomes" id="UP000673552">
    <property type="component" value="Unassembled WGS sequence"/>
</dbReference>
<evidence type="ECO:0000313" key="4">
    <source>
        <dbReference type="Proteomes" id="UP000673552"/>
    </source>
</evidence>
<reference evidence="4" key="2">
    <citation type="journal article" date="2021" name="Sci. Data">
        <title>Chromosome-scale genome sequencing, assembly and annotation of six genomes from subfamily Leishmaniinae.</title>
        <authorList>
            <person name="Almutairi H."/>
            <person name="Urbaniak M.D."/>
            <person name="Bates M.D."/>
            <person name="Jariyapan N."/>
            <person name="Kwakye-Nuako G."/>
            <person name="Thomaz Soccol V."/>
            <person name="Al-Salem W.S."/>
            <person name="Dillon R.J."/>
            <person name="Bates P.A."/>
            <person name="Gatherer D."/>
        </authorList>
    </citation>
    <scope>NUCLEOTIDE SEQUENCE [LARGE SCALE GENOMIC DNA]</scope>
</reference>
<dbReference type="SUPFAM" id="SSF53474">
    <property type="entry name" value="alpha/beta-Hydrolases"/>
    <property type="match status" value="1"/>
</dbReference>
<dbReference type="InterPro" id="IPR029058">
    <property type="entry name" value="AB_hydrolase_fold"/>
</dbReference>
<evidence type="ECO:0000313" key="3">
    <source>
        <dbReference type="EMBL" id="KAG5471303.1"/>
    </source>
</evidence>
<organism evidence="3 4">
    <name type="scientific">Leishmania martiniquensis</name>
    <dbReference type="NCBI Taxonomy" id="1580590"/>
    <lineage>
        <taxon>Eukaryota</taxon>
        <taxon>Discoba</taxon>
        <taxon>Euglenozoa</taxon>
        <taxon>Kinetoplastea</taxon>
        <taxon>Metakinetoplastina</taxon>
        <taxon>Trypanosomatida</taxon>
        <taxon>Trypanosomatidae</taxon>
        <taxon>Leishmaniinae</taxon>
        <taxon>Leishmania</taxon>
    </lineage>
</organism>
<dbReference type="PANTHER" id="PTHR45856">
    <property type="entry name" value="ALPHA/BETA-HYDROLASES SUPERFAMILY PROTEIN"/>
    <property type="match status" value="1"/>
</dbReference>
<feature type="domain" description="Fungal lipase-type" evidence="2">
    <location>
        <begin position="96"/>
        <end position="238"/>
    </location>
</feature>
<feature type="chain" id="PRO_5033034167" description="Fungal lipase-type domain-containing protein" evidence="1">
    <location>
        <begin position="25"/>
        <end position="311"/>
    </location>
</feature>
<dbReference type="CDD" id="cd00519">
    <property type="entry name" value="Lipase_3"/>
    <property type="match status" value="1"/>
</dbReference>
<sequence length="311" mass="33863">MLVCSFRFLVCTVALFFVCGGAQSVVLPGEYSPADARRSLQYANATYADVDDIASWRCGSSCEANPLFKVTAVLRSEGDSDDLAYVGVDDSNAQVVVSLRGSSARPEWLMVWRLDPVLYDATSGCGSDCQVHASFQTSYFGLRRAVRAAVVSDLKMNPGYDILVTGHSFGAALAQLAAVDLQTHVNRVCFVSKPVVSLYTFGMPLVGNRGFAEWAAGMLSRGAHFRIRSGHDPVPQMFLGGNEDFQHVPHEVYCADDDPENCRVCEDSVGKEDPECIAGSSKENMQDHYSYFGRTFVNGEGGDVIVYMQPL</sequence>